<evidence type="ECO:0000256" key="1">
    <source>
        <dbReference type="SAM" id="MobiDB-lite"/>
    </source>
</evidence>
<sequence>MTHSSELPNLGSNLYSLEVMLDAIDHFDDYNARTALHEMQYKFERAFKQMQEEENCADIHGDGADVCGNEDEDAKIDVDAGAECNDEDTPHSLMPEKGTTADPLFLYTS</sequence>
<name>A0A9P7AS87_9AGAM</name>
<evidence type="ECO:0000313" key="3">
    <source>
        <dbReference type="Proteomes" id="UP000719766"/>
    </source>
</evidence>
<organism evidence="2 3">
    <name type="scientific">Suillus plorans</name>
    <dbReference type="NCBI Taxonomy" id="116603"/>
    <lineage>
        <taxon>Eukaryota</taxon>
        <taxon>Fungi</taxon>
        <taxon>Dikarya</taxon>
        <taxon>Basidiomycota</taxon>
        <taxon>Agaricomycotina</taxon>
        <taxon>Agaricomycetes</taxon>
        <taxon>Agaricomycetidae</taxon>
        <taxon>Boletales</taxon>
        <taxon>Suillineae</taxon>
        <taxon>Suillaceae</taxon>
        <taxon>Suillus</taxon>
    </lineage>
</organism>
<reference evidence="2" key="1">
    <citation type="journal article" date="2020" name="New Phytol.">
        <title>Comparative genomics reveals dynamic genome evolution in host specialist ectomycorrhizal fungi.</title>
        <authorList>
            <person name="Lofgren L.A."/>
            <person name="Nguyen N.H."/>
            <person name="Vilgalys R."/>
            <person name="Ruytinx J."/>
            <person name="Liao H.L."/>
            <person name="Branco S."/>
            <person name="Kuo A."/>
            <person name="LaButti K."/>
            <person name="Lipzen A."/>
            <person name="Andreopoulos W."/>
            <person name="Pangilinan J."/>
            <person name="Riley R."/>
            <person name="Hundley H."/>
            <person name="Na H."/>
            <person name="Barry K."/>
            <person name="Grigoriev I.V."/>
            <person name="Stajich J.E."/>
            <person name="Kennedy P.G."/>
        </authorList>
    </citation>
    <scope>NUCLEOTIDE SEQUENCE</scope>
    <source>
        <strain evidence="2">S12</strain>
    </source>
</reference>
<accession>A0A9P7AS87</accession>
<gene>
    <name evidence="2" type="ORF">HD556DRAFT_1442301</name>
</gene>
<dbReference type="EMBL" id="JABBWE010000022">
    <property type="protein sequence ID" value="KAG1795445.1"/>
    <property type="molecule type" value="Genomic_DNA"/>
</dbReference>
<dbReference type="RefSeq" id="XP_041161318.1">
    <property type="nucleotide sequence ID" value="XM_041306437.1"/>
</dbReference>
<dbReference type="AlphaFoldDB" id="A0A9P7AS87"/>
<proteinExistence type="predicted"/>
<keyword evidence="3" id="KW-1185">Reference proteome</keyword>
<feature type="region of interest" description="Disordered" evidence="1">
    <location>
        <begin position="82"/>
        <end position="109"/>
    </location>
</feature>
<dbReference type="OrthoDB" id="2666774at2759"/>
<dbReference type="GeneID" id="64600201"/>
<dbReference type="Proteomes" id="UP000719766">
    <property type="component" value="Unassembled WGS sequence"/>
</dbReference>
<protein>
    <submittedName>
        <fullName evidence="2">Uncharacterized protein</fullName>
    </submittedName>
</protein>
<comment type="caution">
    <text evidence="2">The sequence shown here is derived from an EMBL/GenBank/DDBJ whole genome shotgun (WGS) entry which is preliminary data.</text>
</comment>
<evidence type="ECO:0000313" key="2">
    <source>
        <dbReference type="EMBL" id="KAG1795445.1"/>
    </source>
</evidence>